<evidence type="ECO:0000313" key="3">
    <source>
        <dbReference type="EMBL" id="OOF69877.1"/>
    </source>
</evidence>
<protein>
    <recommendedName>
        <fullName evidence="1">Type IV secretion system putative lipoprotein virB7</fullName>
    </recommendedName>
</protein>
<accession>A0ABX3KXL6</accession>
<dbReference type="PROSITE" id="PS51257">
    <property type="entry name" value="PROKAR_LIPOPROTEIN"/>
    <property type="match status" value="1"/>
</dbReference>
<proteinExistence type="predicted"/>
<keyword evidence="2" id="KW-0732">Signal</keyword>
<evidence type="ECO:0000256" key="1">
    <source>
        <dbReference type="ARBA" id="ARBA00017922"/>
    </source>
</evidence>
<dbReference type="Proteomes" id="UP000188820">
    <property type="component" value="Unassembled WGS sequence"/>
</dbReference>
<sequence length="63" mass="6624">MNKLFSVLSILALLSACSSPQEPIRDPDALPDGIMLPVEGSGAIGGGSFMPEIEKHTIPNTMK</sequence>
<organism evidence="3 4">
    <name type="scientific">Rodentibacter caecimuris</name>
    <dbReference type="NCBI Taxonomy" id="1796644"/>
    <lineage>
        <taxon>Bacteria</taxon>
        <taxon>Pseudomonadati</taxon>
        <taxon>Pseudomonadota</taxon>
        <taxon>Gammaproteobacteria</taxon>
        <taxon>Pasteurellales</taxon>
        <taxon>Pasteurellaceae</taxon>
        <taxon>Rodentibacter</taxon>
    </lineage>
</organism>
<keyword evidence="4" id="KW-1185">Reference proteome</keyword>
<evidence type="ECO:0000256" key="2">
    <source>
        <dbReference type="ARBA" id="ARBA00022729"/>
    </source>
</evidence>
<gene>
    <name evidence="3" type="ORF">BKG89_04885</name>
</gene>
<name>A0ABX3KXL6_9PAST</name>
<comment type="caution">
    <text evidence="3">The sequence shown here is derived from an EMBL/GenBank/DDBJ whole genome shotgun (WGS) entry which is preliminary data.</text>
</comment>
<dbReference type="InterPro" id="IPR012640">
    <property type="entry name" value="Membr_lipoprot_lipid_attach_CS"/>
</dbReference>
<evidence type="ECO:0000313" key="4">
    <source>
        <dbReference type="Proteomes" id="UP000188820"/>
    </source>
</evidence>
<dbReference type="Pfam" id="PF08139">
    <property type="entry name" value="LPAM_1"/>
    <property type="match status" value="1"/>
</dbReference>
<reference evidence="3 4" key="1">
    <citation type="submission" date="2016-10" db="EMBL/GenBank/DDBJ databases">
        <title>Rodentibacter gen. nov. and new species.</title>
        <authorList>
            <person name="Christensen H."/>
        </authorList>
    </citation>
    <scope>NUCLEOTIDE SEQUENCE [LARGE SCALE GENOMIC DNA]</scope>
    <source>
        <strain evidence="3 4">1998236014</strain>
    </source>
</reference>
<dbReference type="RefSeq" id="WP_077463066.1">
    <property type="nucleotide sequence ID" value="NZ_MLAA01000021.1"/>
</dbReference>
<dbReference type="EMBL" id="MLAA01000021">
    <property type="protein sequence ID" value="OOF69877.1"/>
    <property type="molecule type" value="Genomic_DNA"/>
</dbReference>